<keyword evidence="1" id="KW-1133">Transmembrane helix</keyword>
<dbReference type="Proteomes" id="UP000660668">
    <property type="component" value="Unassembled WGS sequence"/>
</dbReference>
<accession>A0A930VPJ6</accession>
<keyword evidence="3" id="KW-1185">Reference proteome</keyword>
<comment type="caution">
    <text evidence="2">The sequence shown here is derived from an EMBL/GenBank/DDBJ whole genome shotgun (WGS) entry which is preliminary data.</text>
</comment>
<evidence type="ECO:0000313" key="3">
    <source>
        <dbReference type="Proteomes" id="UP000660668"/>
    </source>
</evidence>
<name>A0A930VPJ6_9ACTN</name>
<feature type="transmembrane region" description="Helical" evidence="1">
    <location>
        <begin position="6"/>
        <end position="24"/>
    </location>
</feature>
<dbReference type="AlphaFoldDB" id="A0A930VPJ6"/>
<sequence>MDISTFYALFSATCFTLLGLWWNVLQLNSTWIGIPEERRAVGGIYLTFLLPALMGLFAQVGGTETPTVWRASFIAVAAVGCYSTLRLIRVLRHSSEPKPQAKYVATLVIYLLVAFIGAYPEVATAFDMRPVQMEAILLILLVVVGHGLVWDFMVRRPPGGGHVRGSDT</sequence>
<dbReference type="RefSeq" id="WP_194697601.1">
    <property type="nucleotide sequence ID" value="NZ_JADKPO010000025.1"/>
</dbReference>
<dbReference type="EMBL" id="JADKPO010000025">
    <property type="protein sequence ID" value="MBF4769456.1"/>
    <property type="molecule type" value="Genomic_DNA"/>
</dbReference>
<feature type="transmembrane region" description="Helical" evidence="1">
    <location>
        <begin position="100"/>
        <end position="119"/>
    </location>
</feature>
<keyword evidence="1" id="KW-0472">Membrane</keyword>
<gene>
    <name evidence="2" type="ORF">ISU10_16935</name>
</gene>
<organism evidence="2 3">
    <name type="scientific">Nocardioides agariphilus</name>
    <dbReference type="NCBI Taxonomy" id="433664"/>
    <lineage>
        <taxon>Bacteria</taxon>
        <taxon>Bacillati</taxon>
        <taxon>Actinomycetota</taxon>
        <taxon>Actinomycetes</taxon>
        <taxon>Propionibacteriales</taxon>
        <taxon>Nocardioidaceae</taxon>
        <taxon>Nocardioides</taxon>
    </lineage>
</organism>
<evidence type="ECO:0000256" key="1">
    <source>
        <dbReference type="SAM" id="Phobius"/>
    </source>
</evidence>
<evidence type="ECO:0000313" key="2">
    <source>
        <dbReference type="EMBL" id="MBF4769456.1"/>
    </source>
</evidence>
<proteinExistence type="predicted"/>
<protein>
    <submittedName>
        <fullName evidence="2">Uncharacterized protein</fullName>
    </submittedName>
</protein>
<feature type="transmembrane region" description="Helical" evidence="1">
    <location>
        <begin position="68"/>
        <end position="88"/>
    </location>
</feature>
<reference evidence="2" key="1">
    <citation type="submission" date="2020-11" db="EMBL/GenBank/DDBJ databases">
        <title>Nocardioides cynanchi sp. nov., isolated from soil of rhizosphere of Cynanchum wilfordii.</title>
        <authorList>
            <person name="Lee J.-S."/>
            <person name="Suh M.K."/>
            <person name="Kim J.-S."/>
        </authorList>
    </citation>
    <scope>NUCLEOTIDE SEQUENCE</scope>
    <source>
        <strain evidence="2">KCTC 19276</strain>
    </source>
</reference>
<keyword evidence="1" id="KW-0812">Transmembrane</keyword>
<feature type="transmembrane region" description="Helical" evidence="1">
    <location>
        <begin position="131"/>
        <end position="154"/>
    </location>
</feature>
<feature type="transmembrane region" description="Helical" evidence="1">
    <location>
        <begin position="44"/>
        <end position="62"/>
    </location>
</feature>